<organism evidence="6">
    <name type="scientific">Vecturithrix granuli</name>
    <dbReference type="NCBI Taxonomy" id="1499967"/>
    <lineage>
        <taxon>Bacteria</taxon>
        <taxon>Candidatus Moduliflexota</taxon>
        <taxon>Candidatus Vecturitrichia</taxon>
        <taxon>Candidatus Vecturitrichales</taxon>
        <taxon>Candidatus Vecturitrichaceae</taxon>
        <taxon>Candidatus Vecturithrix</taxon>
    </lineage>
</organism>
<protein>
    <submittedName>
        <fullName evidence="6">Phosphoribosylglycinamide synthetase, ATP-grasp (A) domain</fullName>
    </submittedName>
</protein>
<evidence type="ECO:0000256" key="4">
    <source>
        <dbReference type="PROSITE-ProRule" id="PRU00409"/>
    </source>
</evidence>
<sequence>MNVLIMSPHFPENFYLFCKALHRSGATVLAIANVDYYELRSELREVLTEYYKVQDMHNYDELIRAVGYFTYRHGKIDRIESHNEQWLEADARLRMDFNVFGIHPQQLEYTQYKSKMKEKFQAAGIPVVRGKVVHSPKDAMDLVQEVGYPVIAKPDKRVEAFNTTLIHHAGELYRFFEEKETTDYMLEEFIRGQLYSFDGLTDRHGNIVFSTSHVFNHSDMEIFNHDLNMAYYSLREIPEALNDYGAKIIDAFGMKERFFHLEFFKVDERRFIILEANMRPPAGLTMDMFNYAADVDLYQEWANLIVYDTFRAMAYQRKYHVGYIGRKPNRRYQHSHDDILRTYGDLIVHYQEMRGMLVSVLGNSGYVVRSPELTRMFEVIEFIHQTEE</sequence>
<proteinExistence type="predicted"/>
<dbReference type="PANTHER" id="PTHR43585:SF2">
    <property type="entry name" value="ATP-GRASP ENZYME FSQD"/>
    <property type="match status" value="1"/>
</dbReference>
<evidence type="ECO:0000259" key="5">
    <source>
        <dbReference type="PROSITE" id="PS50975"/>
    </source>
</evidence>
<dbReference type="HOGENOM" id="CLU_056352_0_0_0"/>
<dbReference type="Gene3D" id="3.40.50.20">
    <property type="match status" value="1"/>
</dbReference>
<dbReference type="STRING" id="1499967.U27_00329"/>
<evidence type="ECO:0000256" key="2">
    <source>
        <dbReference type="ARBA" id="ARBA00022741"/>
    </source>
</evidence>
<dbReference type="Pfam" id="PF13535">
    <property type="entry name" value="ATP-grasp_4"/>
    <property type="match status" value="1"/>
</dbReference>
<dbReference type="InterPro" id="IPR052032">
    <property type="entry name" value="ATP-dep_AA_Ligase"/>
</dbReference>
<keyword evidence="1" id="KW-0436">Ligase</keyword>
<dbReference type="AlphaFoldDB" id="A0A081C777"/>
<dbReference type="GO" id="GO:0016874">
    <property type="term" value="F:ligase activity"/>
    <property type="evidence" value="ECO:0007669"/>
    <property type="project" value="UniProtKB-KW"/>
</dbReference>
<keyword evidence="3 4" id="KW-0067">ATP-binding</keyword>
<dbReference type="Gene3D" id="3.30.470.20">
    <property type="entry name" value="ATP-grasp fold, B domain"/>
    <property type="match status" value="1"/>
</dbReference>
<accession>A0A081C777</accession>
<evidence type="ECO:0000256" key="1">
    <source>
        <dbReference type="ARBA" id="ARBA00022598"/>
    </source>
</evidence>
<gene>
    <name evidence="6" type="ORF">U27_00329</name>
</gene>
<dbReference type="PROSITE" id="PS50975">
    <property type="entry name" value="ATP_GRASP"/>
    <property type="match status" value="1"/>
</dbReference>
<dbReference type="GO" id="GO:0046872">
    <property type="term" value="F:metal ion binding"/>
    <property type="evidence" value="ECO:0007669"/>
    <property type="project" value="InterPro"/>
</dbReference>
<feature type="domain" description="ATP-grasp" evidence="5">
    <location>
        <begin position="117"/>
        <end position="306"/>
    </location>
</feature>
<name>A0A081C777_VECG1</name>
<dbReference type="Gene3D" id="3.30.1490.20">
    <property type="entry name" value="ATP-grasp fold, A domain"/>
    <property type="match status" value="1"/>
</dbReference>
<evidence type="ECO:0000313" key="6">
    <source>
        <dbReference type="EMBL" id="GAK60432.1"/>
    </source>
</evidence>
<keyword evidence="7" id="KW-1185">Reference proteome</keyword>
<dbReference type="Proteomes" id="UP000030661">
    <property type="component" value="Unassembled WGS sequence"/>
</dbReference>
<evidence type="ECO:0000256" key="3">
    <source>
        <dbReference type="ARBA" id="ARBA00022840"/>
    </source>
</evidence>
<evidence type="ECO:0000313" key="7">
    <source>
        <dbReference type="Proteomes" id="UP000030661"/>
    </source>
</evidence>
<dbReference type="PANTHER" id="PTHR43585">
    <property type="entry name" value="FUMIPYRROLE BIOSYNTHESIS PROTEIN C"/>
    <property type="match status" value="1"/>
</dbReference>
<dbReference type="InterPro" id="IPR011761">
    <property type="entry name" value="ATP-grasp"/>
</dbReference>
<dbReference type="InterPro" id="IPR013815">
    <property type="entry name" value="ATP_grasp_subdomain_1"/>
</dbReference>
<keyword evidence="2 4" id="KW-0547">Nucleotide-binding</keyword>
<dbReference type="SUPFAM" id="SSF56059">
    <property type="entry name" value="Glutathione synthetase ATP-binding domain-like"/>
    <property type="match status" value="1"/>
</dbReference>
<dbReference type="EMBL" id="DF820473">
    <property type="protein sequence ID" value="GAK60432.1"/>
    <property type="molecule type" value="Genomic_DNA"/>
</dbReference>
<reference evidence="6" key="1">
    <citation type="journal article" date="2015" name="PeerJ">
        <title>First genomic representation of candidate bacterial phylum KSB3 points to enhanced environmental sensing as a trigger of wastewater bulking.</title>
        <authorList>
            <person name="Sekiguchi Y."/>
            <person name="Ohashi A."/>
            <person name="Parks D.H."/>
            <person name="Yamauchi T."/>
            <person name="Tyson G.W."/>
            <person name="Hugenholtz P."/>
        </authorList>
    </citation>
    <scope>NUCLEOTIDE SEQUENCE [LARGE SCALE GENOMIC DNA]</scope>
</reference>
<dbReference type="eggNOG" id="COG0026">
    <property type="taxonomic scope" value="Bacteria"/>
</dbReference>
<dbReference type="GO" id="GO:0005524">
    <property type="term" value="F:ATP binding"/>
    <property type="evidence" value="ECO:0007669"/>
    <property type="project" value="UniProtKB-UniRule"/>
</dbReference>